<dbReference type="InterPro" id="IPR005152">
    <property type="entry name" value="Lipase_secreted"/>
</dbReference>
<name>A0A7K3LNQ3_9ACTN</name>
<comment type="caution">
    <text evidence="1">The sequence shown here is derived from an EMBL/GenBank/DDBJ whole genome shotgun (WGS) entry which is preliminary data.</text>
</comment>
<evidence type="ECO:0000313" key="2">
    <source>
        <dbReference type="Proteomes" id="UP000466307"/>
    </source>
</evidence>
<dbReference type="EMBL" id="JAADZU010000025">
    <property type="protein sequence ID" value="NDK89880.1"/>
    <property type="molecule type" value="Genomic_DNA"/>
</dbReference>
<dbReference type="PIRSF" id="PIRSF029171">
    <property type="entry name" value="Esterase_LipA"/>
    <property type="match status" value="1"/>
</dbReference>
<dbReference type="GO" id="GO:0016042">
    <property type="term" value="P:lipid catabolic process"/>
    <property type="evidence" value="ECO:0007669"/>
    <property type="project" value="InterPro"/>
</dbReference>
<accession>A0A7K3LNQ3</accession>
<dbReference type="SUPFAM" id="SSF53474">
    <property type="entry name" value="alpha/beta-Hydrolases"/>
    <property type="match status" value="1"/>
</dbReference>
<reference evidence="1 2" key="1">
    <citation type="submission" date="2020-01" db="EMBL/GenBank/DDBJ databases">
        <title>Investigation of new actinobacteria for the biodesulphurisation of diesel fuel.</title>
        <authorList>
            <person name="Athi Narayanan S.M."/>
        </authorList>
    </citation>
    <scope>NUCLEOTIDE SEQUENCE [LARGE SCALE GENOMIC DNA]</scope>
    <source>
        <strain evidence="1 2">213E</strain>
    </source>
</reference>
<sequence length="388" mass="39562">MSVGAVLAACSTSHSAAENADFSTSAPSIDRTILAARGEVVSSSPGLDSWASVTPAGTRATRIVYRSTSGVDGGATTVSGAVFVPGGDRPAGGWPLIAYAHGTTGISRDCGPSDNAEMFGDIGAVASFVQSGYAVVTTDYQGLGLRTRTAAHPYLEPRTAAHNVIDAVRAARGIEPTIGPNWVVYGASQGGNAAWATAENQASYGVGNLRGAVASVPLLDAGYLVDRAQDGTLTAGQRWLYPILVGGIAQADPSIDPDDHLHGPAAGRLATLTSCSGDRDAVAAQVRSADAATFRADSPAAAQALRTAIARQSLPQTATDVPILALYGSVDDIIPVDVMEVTLGEGCAKGDTVQRVRLEGQGHAANSGALLRDWIHARFAGRPTGGDC</sequence>
<keyword evidence="1" id="KW-0378">Hydrolase</keyword>
<dbReference type="Gene3D" id="3.40.50.1820">
    <property type="entry name" value="alpha/beta hydrolase"/>
    <property type="match status" value="2"/>
</dbReference>
<dbReference type="InterPro" id="IPR029058">
    <property type="entry name" value="AB_hydrolase_fold"/>
</dbReference>
<gene>
    <name evidence="1" type="ORF">GYA93_09855</name>
</gene>
<dbReference type="Proteomes" id="UP000466307">
    <property type="component" value="Unassembled WGS sequence"/>
</dbReference>
<dbReference type="GO" id="GO:0004806">
    <property type="term" value="F:triacylglycerol lipase activity"/>
    <property type="evidence" value="ECO:0007669"/>
    <property type="project" value="InterPro"/>
</dbReference>
<keyword evidence="2" id="KW-1185">Reference proteome</keyword>
<dbReference type="PANTHER" id="PTHR34853:SF1">
    <property type="entry name" value="LIPASE 5"/>
    <property type="match status" value="1"/>
</dbReference>
<protein>
    <submittedName>
        <fullName evidence="1">Alpha/beta hydrolase</fullName>
    </submittedName>
</protein>
<proteinExistence type="predicted"/>
<dbReference type="Pfam" id="PF03583">
    <property type="entry name" value="LIP"/>
    <property type="match status" value="1"/>
</dbReference>
<dbReference type="AlphaFoldDB" id="A0A7K3LNQ3"/>
<evidence type="ECO:0000313" key="1">
    <source>
        <dbReference type="EMBL" id="NDK89880.1"/>
    </source>
</evidence>
<dbReference type="PANTHER" id="PTHR34853">
    <property type="match status" value="1"/>
</dbReference>
<organism evidence="1 2">
    <name type="scientific">Gordonia desulfuricans</name>
    <dbReference type="NCBI Taxonomy" id="89051"/>
    <lineage>
        <taxon>Bacteria</taxon>
        <taxon>Bacillati</taxon>
        <taxon>Actinomycetota</taxon>
        <taxon>Actinomycetes</taxon>
        <taxon>Mycobacteriales</taxon>
        <taxon>Gordoniaceae</taxon>
        <taxon>Gordonia</taxon>
    </lineage>
</organism>